<dbReference type="InterPro" id="IPR007037">
    <property type="entry name" value="SIP_rossman_dom"/>
</dbReference>
<dbReference type="InterPro" id="IPR017927">
    <property type="entry name" value="FAD-bd_FR_type"/>
</dbReference>
<accession>A0ABW8ET99</accession>
<keyword evidence="4" id="KW-1185">Reference proteome</keyword>
<dbReference type="Gene3D" id="3.40.50.80">
    <property type="entry name" value="Nucleotide-binding domain of ferredoxin-NADP reductase (FNR) module"/>
    <property type="match status" value="1"/>
</dbReference>
<dbReference type="EMBL" id="JBIUZV010000001">
    <property type="protein sequence ID" value="MFJ3044539.1"/>
    <property type="molecule type" value="Genomic_DNA"/>
</dbReference>
<dbReference type="RefSeq" id="WP_402698098.1">
    <property type="nucleotide sequence ID" value="NZ_JBIUZV010000001.1"/>
</dbReference>
<dbReference type="PANTHER" id="PTHR30157">
    <property type="entry name" value="FERRIC REDUCTASE, NADPH-DEPENDENT"/>
    <property type="match status" value="1"/>
</dbReference>
<sequence length="246" mass="27362">MDIINTTSRAVQRVRHDVKFRDVTVSNIRQTGTNMLSITFRGEALSDFVSLSFDDHVKFVFPDANGVPVRRDYTPTDYDKQRNEVTLEFALHAEGAATDWARRAKVGMATVIAGPRGSMIIPANYDWHLLVGDLSSLPAINRRLKELPAGTRVQAVIEIAHMGDIRQFDSQAQADVKWVTSGAEALADIRALQLPAGEGYVWGAGEAATMAQLRTLLLNEKQHPKDAMRISAYWKRGASDFHEKLD</sequence>
<gene>
    <name evidence="3" type="ORF">ACIPEN_01795</name>
</gene>
<evidence type="ECO:0000313" key="3">
    <source>
        <dbReference type="EMBL" id="MFJ3044539.1"/>
    </source>
</evidence>
<organism evidence="3 4">
    <name type="scientific">Herbaspirillum chlorophenolicum</name>
    <dbReference type="NCBI Taxonomy" id="211589"/>
    <lineage>
        <taxon>Bacteria</taxon>
        <taxon>Pseudomonadati</taxon>
        <taxon>Pseudomonadota</taxon>
        <taxon>Betaproteobacteria</taxon>
        <taxon>Burkholderiales</taxon>
        <taxon>Oxalobacteraceae</taxon>
        <taxon>Herbaspirillum</taxon>
    </lineage>
</organism>
<reference evidence="3 4" key="1">
    <citation type="submission" date="2024-10" db="EMBL/GenBank/DDBJ databases">
        <title>The Natural Products Discovery Center: Release of the First 8490 Sequenced Strains for Exploring Actinobacteria Biosynthetic Diversity.</title>
        <authorList>
            <person name="Kalkreuter E."/>
            <person name="Kautsar S.A."/>
            <person name="Yang D."/>
            <person name="Bader C.D."/>
            <person name="Teijaro C.N."/>
            <person name="Fluegel L."/>
            <person name="Davis C.M."/>
            <person name="Simpson J.R."/>
            <person name="Lauterbach L."/>
            <person name="Steele A.D."/>
            <person name="Gui C."/>
            <person name="Meng S."/>
            <person name="Li G."/>
            <person name="Viehrig K."/>
            <person name="Ye F."/>
            <person name="Su P."/>
            <person name="Kiefer A.F."/>
            <person name="Nichols A."/>
            <person name="Cepeda A.J."/>
            <person name="Yan W."/>
            <person name="Fan B."/>
            <person name="Jiang Y."/>
            <person name="Adhikari A."/>
            <person name="Zheng C.-J."/>
            <person name="Schuster L."/>
            <person name="Cowan T.M."/>
            <person name="Smanski M.J."/>
            <person name="Chevrette M.G."/>
            <person name="De Carvalho L.P.S."/>
            <person name="Shen B."/>
        </authorList>
    </citation>
    <scope>NUCLEOTIDE SEQUENCE [LARGE SCALE GENOMIC DNA]</scope>
    <source>
        <strain evidence="3 4">NPDC087045</strain>
    </source>
</reference>
<dbReference type="Proteomes" id="UP001617427">
    <property type="component" value="Unassembled WGS sequence"/>
</dbReference>
<dbReference type="CDD" id="cd06193">
    <property type="entry name" value="siderophore_interacting"/>
    <property type="match status" value="1"/>
</dbReference>
<proteinExistence type="inferred from homology"/>
<evidence type="ECO:0000259" key="2">
    <source>
        <dbReference type="PROSITE" id="PS51384"/>
    </source>
</evidence>
<dbReference type="PROSITE" id="PS51384">
    <property type="entry name" value="FAD_FR"/>
    <property type="match status" value="1"/>
</dbReference>
<dbReference type="PANTHER" id="PTHR30157:SF0">
    <property type="entry name" value="NADPH-DEPENDENT FERRIC-CHELATE REDUCTASE"/>
    <property type="match status" value="1"/>
</dbReference>
<dbReference type="SUPFAM" id="SSF63380">
    <property type="entry name" value="Riboflavin synthase domain-like"/>
    <property type="match status" value="1"/>
</dbReference>
<dbReference type="InterPro" id="IPR013113">
    <property type="entry name" value="SIP_FAD-bd"/>
</dbReference>
<dbReference type="InterPro" id="IPR017938">
    <property type="entry name" value="Riboflavin_synthase-like_b-brl"/>
</dbReference>
<dbReference type="InterPro" id="IPR039261">
    <property type="entry name" value="FNR_nucleotide-bd"/>
</dbReference>
<dbReference type="InterPro" id="IPR039374">
    <property type="entry name" value="SIP_fam"/>
</dbReference>
<comment type="caution">
    <text evidence="3">The sequence shown here is derived from an EMBL/GenBank/DDBJ whole genome shotgun (WGS) entry which is preliminary data.</text>
</comment>
<name>A0ABW8ET99_9BURK</name>
<comment type="similarity">
    <text evidence="1">Belongs to the SIP oxidoreductase family.</text>
</comment>
<dbReference type="Pfam" id="PF04954">
    <property type="entry name" value="SIP"/>
    <property type="match status" value="1"/>
</dbReference>
<protein>
    <submittedName>
        <fullName evidence="3">Siderophore-interacting protein</fullName>
    </submittedName>
</protein>
<evidence type="ECO:0000313" key="4">
    <source>
        <dbReference type="Proteomes" id="UP001617427"/>
    </source>
</evidence>
<feature type="domain" description="FAD-binding FR-type" evidence="2">
    <location>
        <begin position="18"/>
        <end position="122"/>
    </location>
</feature>
<evidence type="ECO:0000256" key="1">
    <source>
        <dbReference type="ARBA" id="ARBA00035644"/>
    </source>
</evidence>
<dbReference type="Pfam" id="PF08021">
    <property type="entry name" value="FAD_binding_9"/>
    <property type="match status" value="2"/>
</dbReference>
<dbReference type="Gene3D" id="2.40.30.10">
    <property type="entry name" value="Translation factors"/>
    <property type="match status" value="1"/>
</dbReference>